<keyword evidence="4" id="KW-1185">Reference proteome</keyword>
<evidence type="ECO:0000313" key="4">
    <source>
        <dbReference type="Proteomes" id="UP000574769"/>
    </source>
</evidence>
<dbReference type="PROSITE" id="PS51353">
    <property type="entry name" value="ARSC"/>
    <property type="match status" value="1"/>
</dbReference>
<evidence type="ECO:0000313" key="3">
    <source>
        <dbReference type="EMBL" id="MBB4618577.1"/>
    </source>
</evidence>
<evidence type="ECO:0000256" key="1">
    <source>
        <dbReference type="ARBA" id="ARBA00007198"/>
    </source>
</evidence>
<dbReference type="InterPro" id="IPR036249">
    <property type="entry name" value="Thioredoxin-like_sf"/>
</dbReference>
<dbReference type="InterPro" id="IPR006660">
    <property type="entry name" value="Arsenate_reductase-like"/>
</dbReference>
<dbReference type="PANTHER" id="PTHR30041:SF8">
    <property type="entry name" value="PROTEIN YFFB"/>
    <property type="match status" value="1"/>
</dbReference>
<dbReference type="EMBL" id="JACHNY010000005">
    <property type="protein sequence ID" value="MBB4618577.1"/>
    <property type="molecule type" value="Genomic_DNA"/>
</dbReference>
<dbReference type="NCBIfam" id="TIGR01617">
    <property type="entry name" value="arsC_related"/>
    <property type="match status" value="1"/>
</dbReference>
<sequence>MLTRLPTSRAAAHSATEPHERRAMDVTLYGIPNCDTMKKARAWLDQAGVAYRFHDYKKAGVAEADLRRWIERLGWEVVLNRAGTTFRKLPEAERADLDADKAVALMLAQPSMIKRPMLEAGDSLLAGFAPDRYAAVFGR</sequence>
<dbReference type="AlphaFoldDB" id="A0A7W7AK81"/>
<dbReference type="InterPro" id="IPR006504">
    <property type="entry name" value="Tscrpt_reg_Spx/MgsR"/>
</dbReference>
<dbReference type="CDD" id="cd03035">
    <property type="entry name" value="ArsC_Yffb"/>
    <property type="match status" value="1"/>
</dbReference>
<organism evidence="3 4">
    <name type="scientific">Sphingomonas abaci</name>
    <dbReference type="NCBI Taxonomy" id="237611"/>
    <lineage>
        <taxon>Bacteria</taxon>
        <taxon>Pseudomonadati</taxon>
        <taxon>Pseudomonadota</taxon>
        <taxon>Alphaproteobacteria</taxon>
        <taxon>Sphingomonadales</taxon>
        <taxon>Sphingomonadaceae</taxon>
        <taxon>Sphingomonas</taxon>
    </lineage>
</organism>
<dbReference type="PANTHER" id="PTHR30041">
    <property type="entry name" value="ARSENATE REDUCTASE"/>
    <property type="match status" value="1"/>
</dbReference>
<protein>
    <submittedName>
        <fullName evidence="3">Spx/MgsR family transcriptional regulator</fullName>
    </submittedName>
</protein>
<dbReference type="Gene3D" id="3.40.30.10">
    <property type="entry name" value="Glutaredoxin"/>
    <property type="match status" value="1"/>
</dbReference>
<accession>A0A7W7AK81</accession>
<comment type="similarity">
    <text evidence="1 2">Belongs to the ArsC family.</text>
</comment>
<reference evidence="3 4" key="1">
    <citation type="submission" date="2020-08" db="EMBL/GenBank/DDBJ databases">
        <title>Genomic Encyclopedia of Type Strains, Phase IV (KMG-IV): sequencing the most valuable type-strain genomes for metagenomic binning, comparative biology and taxonomic classification.</title>
        <authorList>
            <person name="Goeker M."/>
        </authorList>
    </citation>
    <scope>NUCLEOTIDE SEQUENCE [LARGE SCALE GENOMIC DNA]</scope>
    <source>
        <strain evidence="3 4">DSM 15867</strain>
    </source>
</reference>
<dbReference type="SUPFAM" id="SSF52833">
    <property type="entry name" value="Thioredoxin-like"/>
    <property type="match status" value="1"/>
</dbReference>
<dbReference type="Proteomes" id="UP000574769">
    <property type="component" value="Unassembled WGS sequence"/>
</dbReference>
<name>A0A7W7AK81_9SPHN</name>
<proteinExistence type="inferred from homology"/>
<comment type="caution">
    <text evidence="3">The sequence shown here is derived from an EMBL/GenBank/DDBJ whole genome shotgun (WGS) entry which is preliminary data.</text>
</comment>
<evidence type="ECO:0000256" key="2">
    <source>
        <dbReference type="PROSITE-ProRule" id="PRU01282"/>
    </source>
</evidence>
<dbReference type="NCBIfam" id="NF008107">
    <property type="entry name" value="PRK10853.1"/>
    <property type="match status" value="1"/>
</dbReference>
<dbReference type="Pfam" id="PF03960">
    <property type="entry name" value="ArsC"/>
    <property type="match status" value="1"/>
</dbReference>
<gene>
    <name evidence="3" type="ORF">GGQ96_002720</name>
</gene>